<dbReference type="OrthoDB" id="573055at2"/>
<dbReference type="AlphaFoldDB" id="A0A3A8ADK1"/>
<accession>A0A3A8ADK1</accession>
<sequence length="110" mass="11616">MSAMALAGEADVVGVEARQADSGTWRFDVTVAHADEGWDHYADLWEVVGPDGAVLGSRVLAHPHVDEQPFTRSLSGVSIDGTIGSVTVRARDSVHGFGGAEMNVDLDALR</sequence>
<evidence type="ECO:0000313" key="2">
    <source>
        <dbReference type="Proteomes" id="UP000246132"/>
    </source>
</evidence>
<name>A0A3A8ADK1_9HYPH</name>
<reference evidence="1 2" key="1">
    <citation type="journal article" date="2018" name="Int. J. Syst. Bacteriol.">
        <title>Oceaniradius stylonemae gen. nov., sp. nov., isolated from a red alga, Stylonema cornu-cervi.</title>
        <authorList>
            <person name="Jeong S."/>
        </authorList>
    </citation>
    <scope>NUCLEOTIDE SEQUENCE [LARGE SCALE GENOMIC DNA]</scope>
    <source>
        <strain evidence="1 2">StC1</strain>
    </source>
</reference>
<proteinExistence type="predicted"/>
<comment type="caution">
    <text evidence="1">The sequence shown here is derived from an EMBL/GenBank/DDBJ whole genome shotgun (WGS) entry which is preliminary data.</text>
</comment>
<gene>
    <name evidence="1" type="ORF">DEM25_002705</name>
</gene>
<evidence type="ECO:0000313" key="1">
    <source>
        <dbReference type="EMBL" id="RKF08407.1"/>
    </source>
</evidence>
<organism evidence="1 2">
    <name type="scientific">Oceaniradius stylonematis</name>
    <dbReference type="NCBI Taxonomy" id="2184161"/>
    <lineage>
        <taxon>Bacteria</taxon>
        <taxon>Pseudomonadati</taxon>
        <taxon>Pseudomonadota</taxon>
        <taxon>Alphaproteobacteria</taxon>
        <taxon>Hyphomicrobiales</taxon>
        <taxon>Ahrensiaceae</taxon>
        <taxon>Oceaniradius</taxon>
    </lineage>
</organism>
<keyword evidence="2" id="KW-1185">Reference proteome</keyword>
<protein>
    <submittedName>
        <fullName evidence="1">Uncharacterized protein</fullName>
    </submittedName>
</protein>
<dbReference type="Proteomes" id="UP000246132">
    <property type="component" value="Unassembled WGS sequence"/>
</dbReference>
<dbReference type="EMBL" id="QFWV02000002">
    <property type="protein sequence ID" value="RKF08407.1"/>
    <property type="molecule type" value="Genomic_DNA"/>
</dbReference>